<gene>
    <name evidence="1" type="ORF">BC938DRAFT_477304</name>
</gene>
<organism evidence="1 2">
    <name type="scientific">Jimgerdemannia flammicorona</name>
    <dbReference type="NCBI Taxonomy" id="994334"/>
    <lineage>
        <taxon>Eukaryota</taxon>
        <taxon>Fungi</taxon>
        <taxon>Fungi incertae sedis</taxon>
        <taxon>Mucoromycota</taxon>
        <taxon>Mucoromycotina</taxon>
        <taxon>Endogonomycetes</taxon>
        <taxon>Endogonales</taxon>
        <taxon>Endogonaceae</taxon>
        <taxon>Jimgerdemannia</taxon>
    </lineage>
</organism>
<sequence>MSFDIGAGYVPRITRRDIFEIPEDKVGLSKRKAVEYQFSTTFDTPSKKSRTNNVKR</sequence>
<dbReference type="EMBL" id="RBNJ01002704">
    <property type="protein sequence ID" value="RUS31695.1"/>
    <property type="molecule type" value="Genomic_DNA"/>
</dbReference>
<evidence type="ECO:0000313" key="1">
    <source>
        <dbReference type="EMBL" id="RUS31695.1"/>
    </source>
</evidence>
<proteinExistence type="predicted"/>
<keyword evidence="2" id="KW-1185">Reference proteome</keyword>
<reference evidence="1 2" key="1">
    <citation type="journal article" date="2018" name="New Phytol.">
        <title>Phylogenomics of Endogonaceae and evolution of mycorrhizas within Mucoromycota.</title>
        <authorList>
            <person name="Chang Y."/>
            <person name="Desiro A."/>
            <person name="Na H."/>
            <person name="Sandor L."/>
            <person name="Lipzen A."/>
            <person name="Clum A."/>
            <person name="Barry K."/>
            <person name="Grigoriev I.V."/>
            <person name="Martin F.M."/>
            <person name="Stajich J.E."/>
            <person name="Smith M.E."/>
            <person name="Bonito G."/>
            <person name="Spatafora J.W."/>
        </authorList>
    </citation>
    <scope>NUCLEOTIDE SEQUENCE [LARGE SCALE GENOMIC DNA]</scope>
    <source>
        <strain evidence="1 2">AD002</strain>
    </source>
</reference>
<evidence type="ECO:0000313" key="2">
    <source>
        <dbReference type="Proteomes" id="UP000274822"/>
    </source>
</evidence>
<dbReference type="AlphaFoldDB" id="A0A433QPI7"/>
<protein>
    <submittedName>
        <fullName evidence="1">Uncharacterized protein</fullName>
    </submittedName>
</protein>
<dbReference type="Proteomes" id="UP000274822">
    <property type="component" value="Unassembled WGS sequence"/>
</dbReference>
<name>A0A433QPI7_9FUNG</name>
<comment type="caution">
    <text evidence="1">The sequence shown here is derived from an EMBL/GenBank/DDBJ whole genome shotgun (WGS) entry which is preliminary data.</text>
</comment>
<accession>A0A433QPI7</accession>